<comment type="caution">
    <text evidence="3">The sequence shown here is derived from an EMBL/GenBank/DDBJ whole genome shotgun (WGS) entry which is preliminary data.</text>
</comment>
<evidence type="ECO:0000313" key="3">
    <source>
        <dbReference type="EMBL" id="KAK9021796.1"/>
    </source>
</evidence>
<reference evidence="3 4" key="1">
    <citation type="journal article" date="2024" name="G3 (Bethesda)">
        <title>Genome assembly of Hibiscus sabdariffa L. provides insights into metabolisms of medicinal natural products.</title>
        <authorList>
            <person name="Kim T."/>
        </authorList>
    </citation>
    <scope>NUCLEOTIDE SEQUENCE [LARGE SCALE GENOMIC DNA]</scope>
    <source>
        <strain evidence="3">TK-2024</strain>
        <tissue evidence="3">Old leaves</tissue>
    </source>
</reference>
<dbReference type="Gene3D" id="1.25.40.10">
    <property type="entry name" value="Tetratricopeptide repeat domain"/>
    <property type="match status" value="2"/>
</dbReference>
<sequence>MASVSSSETEFKLVYRLIGAYGKCGSLEDSRKVFDKIPQRNIFSWNSIISVLTKLGYVDDAVGIFSSMHEHGQCSWNSIIYGFAQQDRFDEALHSFVRMHGDDFVLNEYSFGSSLGACSGLKDVILGAQIHALISKTRIPWKILITCYEQNGLASAALQVFLMMMDSGIEPDELTLASMVIACALKEEMLKK</sequence>
<dbReference type="InterPro" id="IPR011990">
    <property type="entry name" value="TPR-like_helical_dom_sf"/>
</dbReference>
<dbReference type="InterPro" id="IPR046960">
    <property type="entry name" value="PPR_At4g14850-like_plant"/>
</dbReference>
<keyword evidence="1" id="KW-0677">Repeat</keyword>
<dbReference type="PROSITE" id="PS51375">
    <property type="entry name" value="PPR"/>
    <property type="match status" value="2"/>
</dbReference>
<protein>
    <recommendedName>
        <fullName evidence="5">Pentatricopeptide repeat-containing protein</fullName>
    </recommendedName>
</protein>
<keyword evidence="4" id="KW-1185">Reference proteome</keyword>
<dbReference type="Proteomes" id="UP001396334">
    <property type="component" value="Unassembled WGS sequence"/>
</dbReference>
<feature type="repeat" description="PPR" evidence="2">
    <location>
        <begin position="137"/>
        <end position="171"/>
    </location>
</feature>
<evidence type="ECO:0000313" key="4">
    <source>
        <dbReference type="Proteomes" id="UP001396334"/>
    </source>
</evidence>
<dbReference type="Pfam" id="PF01535">
    <property type="entry name" value="PPR"/>
    <property type="match status" value="4"/>
</dbReference>
<name>A0ABR2S978_9ROSI</name>
<accession>A0ABR2S978</accession>
<evidence type="ECO:0000256" key="1">
    <source>
        <dbReference type="ARBA" id="ARBA00022737"/>
    </source>
</evidence>
<dbReference type="PANTHER" id="PTHR47926">
    <property type="entry name" value="PENTATRICOPEPTIDE REPEAT-CONTAINING PROTEIN"/>
    <property type="match status" value="1"/>
</dbReference>
<organism evidence="3 4">
    <name type="scientific">Hibiscus sabdariffa</name>
    <name type="common">roselle</name>
    <dbReference type="NCBI Taxonomy" id="183260"/>
    <lineage>
        <taxon>Eukaryota</taxon>
        <taxon>Viridiplantae</taxon>
        <taxon>Streptophyta</taxon>
        <taxon>Embryophyta</taxon>
        <taxon>Tracheophyta</taxon>
        <taxon>Spermatophyta</taxon>
        <taxon>Magnoliopsida</taxon>
        <taxon>eudicotyledons</taxon>
        <taxon>Gunneridae</taxon>
        <taxon>Pentapetalae</taxon>
        <taxon>rosids</taxon>
        <taxon>malvids</taxon>
        <taxon>Malvales</taxon>
        <taxon>Malvaceae</taxon>
        <taxon>Malvoideae</taxon>
        <taxon>Hibiscus</taxon>
    </lineage>
</organism>
<evidence type="ECO:0000256" key="2">
    <source>
        <dbReference type="PROSITE-ProRule" id="PRU00708"/>
    </source>
</evidence>
<dbReference type="InterPro" id="IPR002885">
    <property type="entry name" value="PPR_rpt"/>
</dbReference>
<proteinExistence type="predicted"/>
<evidence type="ECO:0008006" key="5">
    <source>
        <dbReference type="Google" id="ProtNLM"/>
    </source>
</evidence>
<gene>
    <name evidence="3" type="ORF">V6N11_011766</name>
</gene>
<feature type="repeat" description="PPR" evidence="2">
    <location>
        <begin position="41"/>
        <end position="75"/>
    </location>
</feature>
<dbReference type="PANTHER" id="PTHR47926:SF533">
    <property type="entry name" value="DYW DOMAIN-CONTAINING PROTEIN"/>
    <property type="match status" value="1"/>
</dbReference>
<dbReference type="EMBL" id="JBBPBN010000016">
    <property type="protein sequence ID" value="KAK9021796.1"/>
    <property type="molecule type" value="Genomic_DNA"/>
</dbReference>
<dbReference type="NCBIfam" id="TIGR00756">
    <property type="entry name" value="PPR"/>
    <property type="match status" value="3"/>
</dbReference>